<organism evidence="2 3">
    <name type="scientific">Puccinia coronata f. sp. avenae</name>
    <dbReference type="NCBI Taxonomy" id="200324"/>
    <lineage>
        <taxon>Eukaryota</taxon>
        <taxon>Fungi</taxon>
        <taxon>Dikarya</taxon>
        <taxon>Basidiomycota</taxon>
        <taxon>Pucciniomycotina</taxon>
        <taxon>Pucciniomycetes</taxon>
        <taxon>Pucciniales</taxon>
        <taxon>Pucciniaceae</taxon>
        <taxon>Puccinia</taxon>
    </lineage>
</organism>
<dbReference type="AlphaFoldDB" id="A0A2N5TWU0"/>
<proteinExistence type="predicted"/>
<name>A0A2N5TWU0_9BASI</name>
<feature type="compositionally biased region" description="Basic and acidic residues" evidence="1">
    <location>
        <begin position="97"/>
        <end position="110"/>
    </location>
</feature>
<evidence type="ECO:0000313" key="2">
    <source>
        <dbReference type="EMBL" id="PLW29966.1"/>
    </source>
</evidence>
<protein>
    <submittedName>
        <fullName evidence="2">Uncharacterized protein</fullName>
    </submittedName>
</protein>
<sequence>MIVLSESKTGDFGRELWKLGEEEANELSKVPGAGKMARFASDQNGAKADCIFNGVRPQLLPDFSSFVEGFSLDCPGLPAMSATSVVAKKTSRSGAAVHEEREQEDGKQEEASQFGPSGGYIRIDARWLDRNMHAATGHRAVVTIGSKWTSLSNLAHLAHHPTASSTSVQAPIWSLIHSASHPARTHPVNTHCLSPILVDLSPCKPCALRSTPSGSLPHSFRPRSATLVIVLWNTSAIATSEVNTDLGQVQ</sequence>
<dbReference type="EMBL" id="PGCJ01000393">
    <property type="protein sequence ID" value="PLW29966.1"/>
    <property type="molecule type" value="Genomic_DNA"/>
</dbReference>
<keyword evidence="3" id="KW-1185">Reference proteome</keyword>
<feature type="region of interest" description="Disordered" evidence="1">
    <location>
        <begin position="90"/>
        <end position="115"/>
    </location>
</feature>
<evidence type="ECO:0000256" key="1">
    <source>
        <dbReference type="SAM" id="MobiDB-lite"/>
    </source>
</evidence>
<accession>A0A2N5TWU0</accession>
<reference evidence="2 3" key="1">
    <citation type="submission" date="2017-11" db="EMBL/GenBank/DDBJ databases">
        <title>De novo assembly and phasing of dikaryotic genomes from two isolates of Puccinia coronata f. sp. avenae, the causal agent of oat crown rust.</title>
        <authorList>
            <person name="Miller M.E."/>
            <person name="Zhang Y."/>
            <person name="Omidvar V."/>
            <person name="Sperschneider J."/>
            <person name="Schwessinger B."/>
            <person name="Raley C."/>
            <person name="Palmer J.M."/>
            <person name="Garnica D."/>
            <person name="Upadhyaya N."/>
            <person name="Rathjen J."/>
            <person name="Taylor J.M."/>
            <person name="Park R.F."/>
            <person name="Dodds P.N."/>
            <person name="Hirsch C.D."/>
            <person name="Kianian S.F."/>
            <person name="Figueroa M."/>
        </authorList>
    </citation>
    <scope>NUCLEOTIDE SEQUENCE [LARGE SCALE GENOMIC DNA]</scope>
    <source>
        <strain evidence="2">12NC29</strain>
    </source>
</reference>
<evidence type="ECO:0000313" key="3">
    <source>
        <dbReference type="Proteomes" id="UP000235388"/>
    </source>
</evidence>
<dbReference type="Proteomes" id="UP000235388">
    <property type="component" value="Unassembled WGS sequence"/>
</dbReference>
<comment type="caution">
    <text evidence="2">The sequence shown here is derived from an EMBL/GenBank/DDBJ whole genome shotgun (WGS) entry which is preliminary data.</text>
</comment>
<gene>
    <name evidence="2" type="ORF">PCANC_24753</name>
</gene>